<evidence type="ECO:0000313" key="1">
    <source>
        <dbReference type="EMBL" id="KAJ8646914.1"/>
    </source>
</evidence>
<protein>
    <submittedName>
        <fullName evidence="1">Uncharacterized protein</fullName>
    </submittedName>
</protein>
<accession>A0ACC2MMD8</accession>
<gene>
    <name evidence="1" type="ORF">MRB53_008662</name>
</gene>
<organism evidence="1 2">
    <name type="scientific">Persea americana</name>
    <name type="common">Avocado</name>
    <dbReference type="NCBI Taxonomy" id="3435"/>
    <lineage>
        <taxon>Eukaryota</taxon>
        <taxon>Viridiplantae</taxon>
        <taxon>Streptophyta</taxon>
        <taxon>Embryophyta</taxon>
        <taxon>Tracheophyta</taxon>
        <taxon>Spermatophyta</taxon>
        <taxon>Magnoliopsida</taxon>
        <taxon>Magnoliidae</taxon>
        <taxon>Laurales</taxon>
        <taxon>Lauraceae</taxon>
        <taxon>Persea</taxon>
    </lineage>
</organism>
<comment type="caution">
    <text evidence="1">The sequence shown here is derived from an EMBL/GenBank/DDBJ whole genome shotgun (WGS) entry which is preliminary data.</text>
</comment>
<evidence type="ECO:0000313" key="2">
    <source>
        <dbReference type="Proteomes" id="UP001234297"/>
    </source>
</evidence>
<sequence>MTLPRVSLLPSRIGFLPHLSFPWNALPYKYNHASFPPPLSFLARGAGTRPCAVSFYGLKQFDLKLR</sequence>
<dbReference type="EMBL" id="CM056810">
    <property type="protein sequence ID" value="KAJ8646914.1"/>
    <property type="molecule type" value="Genomic_DNA"/>
</dbReference>
<reference evidence="1 2" key="1">
    <citation type="journal article" date="2022" name="Hortic Res">
        <title>A haplotype resolved chromosomal level avocado genome allows analysis of novel avocado genes.</title>
        <authorList>
            <person name="Nath O."/>
            <person name="Fletcher S.J."/>
            <person name="Hayward A."/>
            <person name="Shaw L.M."/>
            <person name="Masouleh A.K."/>
            <person name="Furtado A."/>
            <person name="Henry R.J."/>
            <person name="Mitter N."/>
        </authorList>
    </citation>
    <scope>NUCLEOTIDE SEQUENCE [LARGE SCALE GENOMIC DNA]</scope>
    <source>
        <strain evidence="2">cv. Hass</strain>
    </source>
</reference>
<proteinExistence type="predicted"/>
<name>A0ACC2MMD8_PERAE</name>
<keyword evidence="2" id="KW-1185">Reference proteome</keyword>
<dbReference type="Proteomes" id="UP001234297">
    <property type="component" value="Chromosome 2"/>
</dbReference>